<reference evidence="5 6" key="1">
    <citation type="submission" date="2018-09" db="EMBL/GenBank/DDBJ databases">
        <authorList>
            <person name="Wang Z."/>
        </authorList>
    </citation>
    <scope>NUCLEOTIDE SEQUENCE [LARGE SCALE GENOMIC DNA]</scope>
    <source>
        <strain evidence="5 6">ALS 81</strain>
    </source>
</reference>
<dbReference type="InterPro" id="IPR017871">
    <property type="entry name" value="ABC_transporter-like_CS"/>
</dbReference>
<dbReference type="GO" id="GO:0022857">
    <property type="term" value="F:transmembrane transporter activity"/>
    <property type="evidence" value="ECO:0007669"/>
    <property type="project" value="TreeGrafter"/>
</dbReference>
<gene>
    <name evidence="5" type="ORF">DBZ36_14985</name>
</gene>
<dbReference type="CDD" id="cd03255">
    <property type="entry name" value="ABC_MJ0796_LolCDE_FtsE"/>
    <property type="match status" value="1"/>
</dbReference>
<protein>
    <submittedName>
        <fullName evidence="5">ABC transporter ATP-binding protein</fullName>
    </submittedName>
</protein>
<keyword evidence="3 5" id="KW-0067">ATP-binding</keyword>
<dbReference type="Pfam" id="PF00005">
    <property type="entry name" value="ABC_tran"/>
    <property type="match status" value="1"/>
</dbReference>
<proteinExistence type="predicted"/>
<organism evidence="5 6">
    <name type="scientific">Alginatibacterium sediminis</name>
    <dbReference type="NCBI Taxonomy" id="2164068"/>
    <lineage>
        <taxon>Bacteria</taxon>
        <taxon>Pseudomonadati</taxon>
        <taxon>Pseudomonadota</taxon>
        <taxon>Gammaproteobacteria</taxon>
        <taxon>Alteromonadales</taxon>
        <taxon>Alteromonadaceae</taxon>
        <taxon>Alginatibacterium</taxon>
    </lineage>
</organism>
<evidence type="ECO:0000256" key="2">
    <source>
        <dbReference type="ARBA" id="ARBA00022741"/>
    </source>
</evidence>
<dbReference type="EMBL" id="RAQO01000008">
    <property type="protein sequence ID" value="RKF15946.1"/>
    <property type="molecule type" value="Genomic_DNA"/>
</dbReference>
<dbReference type="InterPro" id="IPR015854">
    <property type="entry name" value="ABC_transpr_LolD-like"/>
</dbReference>
<dbReference type="OrthoDB" id="9784450at2"/>
<evidence type="ECO:0000313" key="6">
    <source>
        <dbReference type="Proteomes" id="UP000286482"/>
    </source>
</evidence>
<evidence type="ECO:0000256" key="1">
    <source>
        <dbReference type="ARBA" id="ARBA00022448"/>
    </source>
</evidence>
<feature type="domain" description="ABC transporter" evidence="4">
    <location>
        <begin position="2"/>
        <end position="225"/>
    </location>
</feature>
<dbReference type="InterPro" id="IPR003593">
    <property type="entry name" value="AAA+_ATPase"/>
</dbReference>
<evidence type="ECO:0000259" key="4">
    <source>
        <dbReference type="PROSITE" id="PS50893"/>
    </source>
</evidence>
<dbReference type="InterPro" id="IPR003439">
    <property type="entry name" value="ABC_transporter-like_ATP-bd"/>
</dbReference>
<dbReference type="PANTHER" id="PTHR24220">
    <property type="entry name" value="IMPORT ATP-BINDING PROTEIN"/>
    <property type="match status" value="1"/>
</dbReference>
<dbReference type="InterPro" id="IPR017911">
    <property type="entry name" value="MacB-like_ATP-bd"/>
</dbReference>
<evidence type="ECO:0000256" key="3">
    <source>
        <dbReference type="ARBA" id="ARBA00022840"/>
    </source>
</evidence>
<name>A0A420E911_9ALTE</name>
<evidence type="ECO:0000313" key="5">
    <source>
        <dbReference type="EMBL" id="RKF15946.1"/>
    </source>
</evidence>
<dbReference type="Gene3D" id="3.40.50.300">
    <property type="entry name" value="P-loop containing nucleotide triphosphate hydrolases"/>
    <property type="match status" value="1"/>
</dbReference>
<dbReference type="GO" id="GO:0005886">
    <property type="term" value="C:plasma membrane"/>
    <property type="evidence" value="ECO:0007669"/>
    <property type="project" value="TreeGrafter"/>
</dbReference>
<sequence length="225" mass="24645">MLEIKDLSKIYADTQNVSVLKSLSLELKQGQSLAITGASGCGKSTLLHLIAGLDSFDSGEINLAGLNLSQASSPQLDSLRRQDLGIVFQRYNLIDSLSVWDNACFSLAINPHLDTGLGLKRVEKLLQLLQISELKNRYVHQLSGGQQQRVAIARALAHQPKLLLADEPTGNLDEETSEQVSNALFELCQHEQTALIVVTHSQSIADKAQHRLQLHLGHLQSLNDV</sequence>
<dbReference type="InterPro" id="IPR027417">
    <property type="entry name" value="P-loop_NTPase"/>
</dbReference>
<dbReference type="PROSITE" id="PS50893">
    <property type="entry name" value="ABC_TRANSPORTER_2"/>
    <property type="match status" value="1"/>
</dbReference>
<dbReference type="PANTHER" id="PTHR24220:SF659">
    <property type="entry name" value="TRANSPORTER, PUTATIVE-RELATED"/>
    <property type="match status" value="1"/>
</dbReference>
<dbReference type="Proteomes" id="UP000286482">
    <property type="component" value="Unassembled WGS sequence"/>
</dbReference>
<dbReference type="PROSITE" id="PS00211">
    <property type="entry name" value="ABC_TRANSPORTER_1"/>
    <property type="match status" value="1"/>
</dbReference>
<keyword evidence="1" id="KW-0813">Transport</keyword>
<accession>A0A420E911</accession>
<dbReference type="AlphaFoldDB" id="A0A420E911"/>
<dbReference type="GO" id="GO:0005524">
    <property type="term" value="F:ATP binding"/>
    <property type="evidence" value="ECO:0007669"/>
    <property type="project" value="UniProtKB-KW"/>
</dbReference>
<dbReference type="SMART" id="SM00382">
    <property type="entry name" value="AAA"/>
    <property type="match status" value="1"/>
</dbReference>
<keyword evidence="2" id="KW-0547">Nucleotide-binding</keyword>
<keyword evidence="6" id="KW-1185">Reference proteome</keyword>
<comment type="caution">
    <text evidence="5">The sequence shown here is derived from an EMBL/GenBank/DDBJ whole genome shotgun (WGS) entry which is preliminary data.</text>
</comment>
<dbReference type="GO" id="GO:0016887">
    <property type="term" value="F:ATP hydrolysis activity"/>
    <property type="evidence" value="ECO:0007669"/>
    <property type="project" value="InterPro"/>
</dbReference>
<dbReference type="SUPFAM" id="SSF52540">
    <property type="entry name" value="P-loop containing nucleoside triphosphate hydrolases"/>
    <property type="match status" value="1"/>
</dbReference>